<dbReference type="AlphaFoldDB" id="A0A4R6WQV9"/>
<proteinExistence type="predicted"/>
<keyword evidence="1" id="KW-0472">Membrane</keyword>
<keyword evidence="1" id="KW-1133">Transmembrane helix</keyword>
<evidence type="ECO:0000313" key="3">
    <source>
        <dbReference type="EMBL" id="TDQ78942.1"/>
    </source>
</evidence>
<evidence type="ECO:0000259" key="2">
    <source>
        <dbReference type="Pfam" id="PF07811"/>
    </source>
</evidence>
<organism evidence="3 4">
    <name type="scientific">Dongia mobilis</name>
    <dbReference type="NCBI Taxonomy" id="578943"/>
    <lineage>
        <taxon>Bacteria</taxon>
        <taxon>Pseudomonadati</taxon>
        <taxon>Pseudomonadota</taxon>
        <taxon>Alphaproteobacteria</taxon>
        <taxon>Rhodospirillales</taxon>
        <taxon>Dongiaceae</taxon>
        <taxon>Dongia</taxon>
    </lineage>
</organism>
<evidence type="ECO:0000313" key="4">
    <source>
        <dbReference type="Proteomes" id="UP000295783"/>
    </source>
</evidence>
<name>A0A4R6WQV9_9PROT</name>
<dbReference type="Proteomes" id="UP000295783">
    <property type="component" value="Unassembled WGS sequence"/>
</dbReference>
<protein>
    <submittedName>
        <fullName evidence="3">Flp pilus assembly protein TadG</fullName>
    </submittedName>
</protein>
<feature type="domain" description="TadE-like" evidence="2">
    <location>
        <begin position="21"/>
        <end position="59"/>
    </location>
</feature>
<feature type="transmembrane region" description="Helical" evidence="1">
    <location>
        <begin position="25"/>
        <end position="44"/>
    </location>
</feature>
<keyword evidence="4" id="KW-1185">Reference proteome</keyword>
<dbReference type="InterPro" id="IPR012495">
    <property type="entry name" value="TadE-like_dom"/>
</dbReference>
<dbReference type="RefSeq" id="WP_133614841.1">
    <property type="nucleotide sequence ID" value="NZ_SNYW01000012.1"/>
</dbReference>
<sequence>MKRLAVLVAGTSLRGMRDDRGVTAIEMACVLFFLTVLILGTFELPRMLLLAQKLERASASMADLVAQIDPADGNVQNKIDDLMLAASGLLSPYDLGTNGRVIISSVGNPSGSQETILWQQTTGTIAAVSKVGVAGSAPTMPGGLIVREGENIIVAEVAYHYEPLFGSLIYDEKTLYSSAFTRPRFSNLTAAPN</sequence>
<dbReference type="Pfam" id="PF07811">
    <property type="entry name" value="TadE"/>
    <property type="match status" value="1"/>
</dbReference>
<evidence type="ECO:0000256" key="1">
    <source>
        <dbReference type="SAM" id="Phobius"/>
    </source>
</evidence>
<reference evidence="3 4" key="1">
    <citation type="submission" date="2019-03" db="EMBL/GenBank/DDBJ databases">
        <title>Genomic Encyclopedia of Type Strains, Phase III (KMG-III): the genomes of soil and plant-associated and newly described type strains.</title>
        <authorList>
            <person name="Whitman W."/>
        </authorList>
    </citation>
    <scope>NUCLEOTIDE SEQUENCE [LARGE SCALE GENOMIC DNA]</scope>
    <source>
        <strain evidence="3 4">CGMCC 1.7660</strain>
    </source>
</reference>
<keyword evidence="1" id="KW-0812">Transmembrane</keyword>
<comment type="caution">
    <text evidence="3">The sequence shown here is derived from an EMBL/GenBank/DDBJ whole genome shotgun (WGS) entry which is preliminary data.</text>
</comment>
<gene>
    <name evidence="3" type="ORF">A8950_3405</name>
</gene>
<dbReference type="EMBL" id="SNYW01000012">
    <property type="protein sequence ID" value="TDQ78942.1"/>
    <property type="molecule type" value="Genomic_DNA"/>
</dbReference>
<dbReference type="OrthoDB" id="7355117at2"/>
<accession>A0A4R6WQV9</accession>